<keyword evidence="1" id="KW-0812">Transmembrane</keyword>
<feature type="transmembrane region" description="Helical" evidence="1">
    <location>
        <begin position="110"/>
        <end position="128"/>
    </location>
</feature>
<keyword evidence="1" id="KW-1133">Transmembrane helix</keyword>
<evidence type="ECO:0000256" key="1">
    <source>
        <dbReference type="SAM" id="Phobius"/>
    </source>
</evidence>
<organism evidence="2 3">
    <name type="scientific">Flavihumibacter stibioxidans</name>
    <dbReference type="NCBI Taxonomy" id="1834163"/>
    <lineage>
        <taxon>Bacteria</taxon>
        <taxon>Pseudomonadati</taxon>
        <taxon>Bacteroidota</taxon>
        <taxon>Chitinophagia</taxon>
        <taxon>Chitinophagales</taxon>
        <taxon>Chitinophagaceae</taxon>
        <taxon>Flavihumibacter</taxon>
    </lineage>
</organism>
<reference evidence="2 3" key="1">
    <citation type="submission" date="2016-07" db="EMBL/GenBank/DDBJ databases">
        <title>Genome analysis of Flavihumibacter stibioxidans YS-17.</title>
        <authorList>
            <person name="Shi K."/>
            <person name="Han Y."/>
            <person name="Wang G."/>
        </authorList>
    </citation>
    <scope>NUCLEOTIDE SEQUENCE [LARGE SCALE GENOMIC DNA]</scope>
    <source>
        <strain evidence="2 3">YS-17</strain>
    </source>
</reference>
<name>A0ABR7M7C2_9BACT</name>
<feature type="transmembrane region" description="Helical" evidence="1">
    <location>
        <begin position="162"/>
        <end position="178"/>
    </location>
</feature>
<keyword evidence="3" id="KW-1185">Reference proteome</keyword>
<dbReference type="RefSeq" id="WP_187255918.1">
    <property type="nucleotide sequence ID" value="NZ_JBHULF010000006.1"/>
</dbReference>
<feature type="transmembrane region" description="Helical" evidence="1">
    <location>
        <begin position="184"/>
        <end position="202"/>
    </location>
</feature>
<protein>
    <submittedName>
        <fullName evidence="2">Uncharacterized protein</fullName>
    </submittedName>
</protein>
<dbReference type="Proteomes" id="UP000765802">
    <property type="component" value="Unassembled WGS sequence"/>
</dbReference>
<sequence>MSTELSGLSALQDIRKMMEKSSRFISLSGWSGVGAGACALAGAWLASNRIGEYYSVDYGSAAPCIDCLKSDLVKIAGGVFIVAVLIAFLFTYARSRREGVAIWGNTARRLMWNTLLPMAAGGIFILRLMELKQYTLVAPASLIFYGLALVNGSRFTLGEIKWLGYAQILTGIISLWIPRSGLPAWAFGFGILHIVYGFAMWWKYERNKS</sequence>
<proteinExistence type="predicted"/>
<feature type="transmembrane region" description="Helical" evidence="1">
    <location>
        <begin position="134"/>
        <end position="150"/>
    </location>
</feature>
<gene>
    <name evidence="2" type="ORF">BC349_06610</name>
</gene>
<feature type="transmembrane region" description="Helical" evidence="1">
    <location>
        <begin position="72"/>
        <end position="90"/>
    </location>
</feature>
<evidence type="ECO:0000313" key="3">
    <source>
        <dbReference type="Proteomes" id="UP000765802"/>
    </source>
</evidence>
<comment type="caution">
    <text evidence="2">The sequence shown here is derived from an EMBL/GenBank/DDBJ whole genome shotgun (WGS) entry which is preliminary data.</text>
</comment>
<feature type="transmembrane region" description="Helical" evidence="1">
    <location>
        <begin position="24"/>
        <end position="46"/>
    </location>
</feature>
<evidence type="ECO:0000313" key="2">
    <source>
        <dbReference type="EMBL" id="MBC6490630.1"/>
    </source>
</evidence>
<keyword evidence="1" id="KW-0472">Membrane</keyword>
<accession>A0ABR7M7C2</accession>
<dbReference type="EMBL" id="MBUA01000001">
    <property type="protein sequence ID" value="MBC6490630.1"/>
    <property type="molecule type" value="Genomic_DNA"/>
</dbReference>